<organism evidence="1 2">
    <name type="scientific">Comamonas avium</name>
    <dbReference type="NCBI Taxonomy" id="2762231"/>
    <lineage>
        <taxon>Bacteria</taxon>
        <taxon>Pseudomonadati</taxon>
        <taxon>Pseudomonadota</taxon>
        <taxon>Betaproteobacteria</taxon>
        <taxon>Burkholderiales</taxon>
        <taxon>Comamonadaceae</taxon>
        <taxon>Comamonas</taxon>
    </lineage>
</organism>
<proteinExistence type="predicted"/>
<gene>
    <name evidence="1" type="ORF">H9646_15520</name>
</gene>
<accession>A0ABR8SEH1</accession>
<reference evidence="1 2" key="1">
    <citation type="submission" date="2020-08" db="EMBL/GenBank/DDBJ databases">
        <title>A Genomic Blueprint of the Chicken Gut Microbiome.</title>
        <authorList>
            <person name="Gilroy R."/>
            <person name="Ravi A."/>
            <person name="Getino M."/>
            <person name="Pursley I."/>
            <person name="Horton D.L."/>
            <person name="Alikhan N.-F."/>
            <person name="Baker D."/>
            <person name="Gharbi K."/>
            <person name="Hall N."/>
            <person name="Watson M."/>
            <person name="Adriaenssens E.M."/>
            <person name="Foster-Nyarko E."/>
            <person name="Jarju S."/>
            <person name="Secka A."/>
            <person name="Antonio M."/>
            <person name="Oren A."/>
            <person name="Chaudhuri R."/>
            <person name="La Ragione R.M."/>
            <person name="Hildebrand F."/>
            <person name="Pallen M.J."/>
        </authorList>
    </citation>
    <scope>NUCLEOTIDE SEQUENCE [LARGE SCALE GENOMIC DNA]</scope>
    <source>
        <strain evidence="1 2">Sa2CVA6</strain>
    </source>
</reference>
<keyword evidence="2" id="KW-1185">Reference proteome</keyword>
<comment type="caution">
    <text evidence="1">The sequence shown here is derived from an EMBL/GenBank/DDBJ whole genome shotgun (WGS) entry which is preliminary data.</text>
</comment>
<dbReference type="Proteomes" id="UP000634919">
    <property type="component" value="Unassembled WGS sequence"/>
</dbReference>
<protein>
    <recommendedName>
        <fullName evidence="3">DUF3618 domain-containing protein</fullName>
    </recommendedName>
</protein>
<sequence>MNTSAAPQSVRSSETPLPVTALAALEQDGRWLTAGDAERAVMKRIAMQRDRLAAAKLARHQSQALHAAPQAVPADAPLLERLAVFARLHPVATAAVAGLALMIGPRKLLRYGGMALPLIAKFKR</sequence>
<dbReference type="RefSeq" id="WP_191724300.1">
    <property type="nucleotide sequence ID" value="NZ_JACSQK010000008.1"/>
</dbReference>
<dbReference type="EMBL" id="JACSQK010000008">
    <property type="protein sequence ID" value="MBD7961882.1"/>
    <property type="molecule type" value="Genomic_DNA"/>
</dbReference>
<evidence type="ECO:0000313" key="2">
    <source>
        <dbReference type="Proteomes" id="UP000634919"/>
    </source>
</evidence>
<evidence type="ECO:0000313" key="1">
    <source>
        <dbReference type="EMBL" id="MBD7961882.1"/>
    </source>
</evidence>
<name>A0ABR8SEH1_9BURK</name>
<evidence type="ECO:0008006" key="3">
    <source>
        <dbReference type="Google" id="ProtNLM"/>
    </source>
</evidence>